<dbReference type="Gene3D" id="2.40.160.10">
    <property type="entry name" value="Porin"/>
    <property type="match status" value="1"/>
</dbReference>
<protein>
    <recommendedName>
        <fullName evidence="5">Porin</fullName>
    </recommendedName>
</protein>
<keyword evidence="1" id="KW-0175">Coiled coil</keyword>
<dbReference type="SUPFAM" id="SSF56935">
    <property type="entry name" value="Porins"/>
    <property type="match status" value="1"/>
</dbReference>
<evidence type="ECO:0008006" key="5">
    <source>
        <dbReference type="Google" id="ProtNLM"/>
    </source>
</evidence>
<keyword evidence="2" id="KW-0732">Signal</keyword>
<proteinExistence type="predicted"/>
<evidence type="ECO:0000256" key="1">
    <source>
        <dbReference type="SAM" id="Coils"/>
    </source>
</evidence>
<dbReference type="Proteomes" id="UP000009080">
    <property type="component" value="Chromosome"/>
</dbReference>
<dbReference type="InterPro" id="IPR023614">
    <property type="entry name" value="Porin_dom_sf"/>
</dbReference>
<accession>C5BPL6</accession>
<dbReference type="STRING" id="377629.TERTU_0834"/>
<evidence type="ECO:0000256" key="2">
    <source>
        <dbReference type="SAM" id="SignalP"/>
    </source>
</evidence>
<dbReference type="EMBL" id="CP001614">
    <property type="protein sequence ID" value="ACR10930.1"/>
    <property type="molecule type" value="Genomic_DNA"/>
</dbReference>
<feature type="signal peptide" evidence="2">
    <location>
        <begin position="1"/>
        <end position="20"/>
    </location>
</feature>
<gene>
    <name evidence="3" type="ordered locus">TERTU_0834</name>
</gene>
<evidence type="ECO:0000313" key="4">
    <source>
        <dbReference type="Proteomes" id="UP000009080"/>
    </source>
</evidence>
<dbReference type="KEGG" id="ttu:TERTU_0834"/>
<dbReference type="HOGENOM" id="CLU_041653_0_0_6"/>
<dbReference type="eggNOG" id="COG3203">
    <property type="taxonomic scope" value="Bacteria"/>
</dbReference>
<name>C5BPL6_TERTT</name>
<feature type="coiled-coil region" evidence="1">
    <location>
        <begin position="22"/>
        <end position="49"/>
    </location>
</feature>
<dbReference type="AlphaFoldDB" id="C5BPL6"/>
<dbReference type="Pfam" id="PF07396">
    <property type="entry name" value="Porin_O_P"/>
    <property type="match status" value="1"/>
</dbReference>
<sequence length="388" mass="42672">MAGVSGMTLMGVLIASTAAAQSTNEDATVEALQERIEKLEQELNQRLNIIADEVESSKGDNSRSRVTLGGYGELHYTNLSSDDEDVRELDMHRVVLFVGYEFADNARLVTEWEVEHAISSAGSRGAVEMEQAYVELDIQDNLHWRTGVQLMPLGIINETHEPTTFYGVERPIVETTIIPTTWYGAATSIKQSFSNGFSYDVMLSEGLKTEDPTSDPDAEPFNLKAGKQKASFASAYDLAVTGRVAYRGVKGLELAVYGQYQPDLDQSAETSYAESATLIGGHVIYNLGSVTLKGLYASWSLAGDAAKNAGMDVQDGGYAEVNWKPLSSWGFYSRISQYSQQQDESKEIVELGVNYYPLDNIVFKADYQQYNEDAGDFSGINLGMGYQF</sequence>
<keyword evidence="4" id="KW-1185">Reference proteome</keyword>
<evidence type="ECO:0000313" key="3">
    <source>
        <dbReference type="EMBL" id="ACR10930.1"/>
    </source>
</evidence>
<reference evidence="3 4" key="1">
    <citation type="journal article" date="2009" name="PLoS ONE">
        <title>The complete genome of Teredinibacter turnerae T7901: an intracellular endosymbiont of marine wood-boring bivalves (shipworms).</title>
        <authorList>
            <person name="Yang J.C."/>
            <person name="Madupu R."/>
            <person name="Durkin A.S."/>
            <person name="Ekborg N.A."/>
            <person name="Pedamallu C.S."/>
            <person name="Hostetler J.B."/>
            <person name="Radune D."/>
            <person name="Toms B.S."/>
            <person name="Henrissat B."/>
            <person name="Coutinho P.M."/>
            <person name="Schwarz S."/>
            <person name="Field L."/>
            <person name="Trindade-Silva A.E."/>
            <person name="Soares C.A.G."/>
            <person name="Elshahawi S."/>
            <person name="Hanora A."/>
            <person name="Schmidt E.W."/>
            <person name="Haygood M.G."/>
            <person name="Posfai J."/>
            <person name="Benner J."/>
            <person name="Madinger C."/>
            <person name="Nove J."/>
            <person name="Anton B."/>
            <person name="Chaudhary K."/>
            <person name="Foster J."/>
            <person name="Holman A."/>
            <person name="Kumar S."/>
            <person name="Lessard P.A."/>
            <person name="Luyten Y.A."/>
            <person name="Slatko B."/>
            <person name="Wood N."/>
            <person name="Wu B."/>
            <person name="Teplitski M."/>
            <person name="Mougous J.D."/>
            <person name="Ward N."/>
            <person name="Eisen J.A."/>
            <person name="Badger J.H."/>
            <person name="Distel D.L."/>
        </authorList>
    </citation>
    <scope>NUCLEOTIDE SEQUENCE [LARGE SCALE GENOMIC DNA]</scope>
    <source>
        <strain evidence="4">ATCC 39867 / T7901</strain>
    </source>
</reference>
<dbReference type="InterPro" id="IPR010870">
    <property type="entry name" value="Porin_O/P"/>
</dbReference>
<organism evidence="3 4">
    <name type="scientific">Teredinibacter turnerae (strain ATCC 39867 / T7901)</name>
    <dbReference type="NCBI Taxonomy" id="377629"/>
    <lineage>
        <taxon>Bacteria</taxon>
        <taxon>Pseudomonadati</taxon>
        <taxon>Pseudomonadota</taxon>
        <taxon>Gammaproteobacteria</taxon>
        <taxon>Cellvibrionales</taxon>
        <taxon>Cellvibrionaceae</taxon>
        <taxon>Teredinibacter</taxon>
    </lineage>
</organism>
<feature type="chain" id="PRO_5002947077" description="Porin" evidence="2">
    <location>
        <begin position="21"/>
        <end position="388"/>
    </location>
</feature>